<dbReference type="Pfam" id="PF09792">
    <property type="entry name" value="But2"/>
    <property type="match status" value="1"/>
</dbReference>
<evidence type="ECO:0000313" key="3">
    <source>
        <dbReference type="EMBL" id="THU95091.1"/>
    </source>
</evidence>
<name>A0A4S8LZZ5_DENBC</name>
<evidence type="ECO:0000256" key="1">
    <source>
        <dbReference type="SAM" id="Phobius"/>
    </source>
</evidence>
<protein>
    <recommendedName>
        <fullName evidence="2">Ubiquitin 3 binding protein But2 C-terminal domain-containing protein</fullName>
    </recommendedName>
</protein>
<proteinExistence type="predicted"/>
<dbReference type="InterPro" id="IPR018620">
    <property type="entry name" value="Ubiquitin3-bd_protein_But2_C"/>
</dbReference>
<keyword evidence="1" id="KW-1133">Transmembrane helix</keyword>
<dbReference type="Proteomes" id="UP000297245">
    <property type="component" value="Unassembled WGS sequence"/>
</dbReference>
<sequence>MFSQHRQYESVPQAIEHIEQNPGILDQRIPHRWMTCILLLTLLNLSFITYHVFFGVNFGTQNTDISNLDYRSTYIGFDLLYNKTAAPYWKQIVNKPRYIRVVSPTKPDQVIRDNIQYDLTPDGYVSSLLEQIFVDKELSTIVQFRTIDWGMERCKLVFTVPKNFSSGIMSNSQIDVWALDSESPSYFVNPTWRKRPKRVNLVTTFTLSPGESSVSSNFPCPSASNYNFELACSATSLPAPCYVNLVQSRSHEIMFYLEQSQSI</sequence>
<evidence type="ECO:0000313" key="4">
    <source>
        <dbReference type="Proteomes" id="UP000297245"/>
    </source>
</evidence>
<organism evidence="3 4">
    <name type="scientific">Dendrothele bispora (strain CBS 962.96)</name>
    <dbReference type="NCBI Taxonomy" id="1314807"/>
    <lineage>
        <taxon>Eukaryota</taxon>
        <taxon>Fungi</taxon>
        <taxon>Dikarya</taxon>
        <taxon>Basidiomycota</taxon>
        <taxon>Agaricomycotina</taxon>
        <taxon>Agaricomycetes</taxon>
        <taxon>Agaricomycetidae</taxon>
        <taxon>Agaricales</taxon>
        <taxon>Agaricales incertae sedis</taxon>
        <taxon>Dendrothele</taxon>
    </lineage>
</organism>
<accession>A0A4S8LZZ5</accession>
<feature type="domain" description="Ubiquitin 3 binding protein But2 C-terminal" evidence="2">
    <location>
        <begin position="96"/>
        <end position="231"/>
    </location>
</feature>
<keyword evidence="4" id="KW-1185">Reference proteome</keyword>
<keyword evidence="1" id="KW-0472">Membrane</keyword>
<keyword evidence="1" id="KW-0812">Transmembrane</keyword>
<dbReference type="OrthoDB" id="3350619at2759"/>
<reference evidence="3 4" key="1">
    <citation type="journal article" date="2019" name="Nat. Ecol. Evol.">
        <title>Megaphylogeny resolves global patterns of mushroom evolution.</title>
        <authorList>
            <person name="Varga T."/>
            <person name="Krizsan K."/>
            <person name="Foldi C."/>
            <person name="Dima B."/>
            <person name="Sanchez-Garcia M."/>
            <person name="Sanchez-Ramirez S."/>
            <person name="Szollosi G.J."/>
            <person name="Szarkandi J.G."/>
            <person name="Papp V."/>
            <person name="Albert L."/>
            <person name="Andreopoulos W."/>
            <person name="Angelini C."/>
            <person name="Antonin V."/>
            <person name="Barry K.W."/>
            <person name="Bougher N.L."/>
            <person name="Buchanan P."/>
            <person name="Buyck B."/>
            <person name="Bense V."/>
            <person name="Catcheside P."/>
            <person name="Chovatia M."/>
            <person name="Cooper J."/>
            <person name="Damon W."/>
            <person name="Desjardin D."/>
            <person name="Finy P."/>
            <person name="Geml J."/>
            <person name="Haridas S."/>
            <person name="Hughes K."/>
            <person name="Justo A."/>
            <person name="Karasinski D."/>
            <person name="Kautmanova I."/>
            <person name="Kiss B."/>
            <person name="Kocsube S."/>
            <person name="Kotiranta H."/>
            <person name="LaButti K.M."/>
            <person name="Lechner B.E."/>
            <person name="Liimatainen K."/>
            <person name="Lipzen A."/>
            <person name="Lukacs Z."/>
            <person name="Mihaltcheva S."/>
            <person name="Morgado L.N."/>
            <person name="Niskanen T."/>
            <person name="Noordeloos M.E."/>
            <person name="Ohm R.A."/>
            <person name="Ortiz-Santana B."/>
            <person name="Ovrebo C."/>
            <person name="Racz N."/>
            <person name="Riley R."/>
            <person name="Savchenko A."/>
            <person name="Shiryaev A."/>
            <person name="Soop K."/>
            <person name="Spirin V."/>
            <person name="Szebenyi C."/>
            <person name="Tomsovsky M."/>
            <person name="Tulloss R.E."/>
            <person name="Uehling J."/>
            <person name="Grigoriev I.V."/>
            <person name="Vagvolgyi C."/>
            <person name="Papp T."/>
            <person name="Martin F.M."/>
            <person name="Miettinen O."/>
            <person name="Hibbett D.S."/>
            <person name="Nagy L.G."/>
        </authorList>
    </citation>
    <scope>NUCLEOTIDE SEQUENCE [LARGE SCALE GENOMIC DNA]</scope>
    <source>
        <strain evidence="3 4">CBS 962.96</strain>
    </source>
</reference>
<evidence type="ECO:0000259" key="2">
    <source>
        <dbReference type="Pfam" id="PF09792"/>
    </source>
</evidence>
<gene>
    <name evidence="3" type="ORF">K435DRAFT_839618</name>
</gene>
<dbReference type="EMBL" id="ML179208">
    <property type="protein sequence ID" value="THU95091.1"/>
    <property type="molecule type" value="Genomic_DNA"/>
</dbReference>
<dbReference type="AlphaFoldDB" id="A0A4S8LZZ5"/>
<feature type="transmembrane region" description="Helical" evidence="1">
    <location>
        <begin position="33"/>
        <end position="53"/>
    </location>
</feature>